<evidence type="ECO:0000256" key="4">
    <source>
        <dbReference type="ARBA" id="ARBA00008061"/>
    </source>
</evidence>
<reference evidence="18" key="1">
    <citation type="journal article" date="2016" name="Gigascience">
        <title>De novo construction of an expanded transcriptome assembly for the western tarnished plant bug, Lygus hesperus.</title>
        <authorList>
            <person name="Tassone E.E."/>
            <person name="Geib S.M."/>
            <person name="Hall B."/>
            <person name="Fabrick J.A."/>
            <person name="Brent C.S."/>
            <person name="Hull J.J."/>
        </authorList>
    </citation>
    <scope>NUCLEOTIDE SEQUENCE</scope>
</reference>
<proteinExistence type="inferred from homology"/>
<evidence type="ECO:0000256" key="3">
    <source>
        <dbReference type="ARBA" id="ARBA00001923"/>
    </source>
</evidence>
<dbReference type="SMART" id="SM00642">
    <property type="entry name" value="Aamy"/>
    <property type="match status" value="1"/>
</dbReference>
<evidence type="ECO:0000256" key="7">
    <source>
        <dbReference type="ARBA" id="ARBA00022723"/>
    </source>
</evidence>
<keyword evidence="8 15" id="KW-0378">Hydrolase</keyword>
<dbReference type="GO" id="GO:0005975">
    <property type="term" value="P:carbohydrate metabolic process"/>
    <property type="evidence" value="ECO:0007669"/>
    <property type="project" value="InterPro"/>
</dbReference>
<dbReference type="SMART" id="SM00632">
    <property type="entry name" value="Aamy_C"/>
    <property type="match status" value="1"/>
</dbReference>
<comment type="similarity">
    <text evidence="4 14">Belongs to the glycosyl hydrolase 13 family.</text>
</comment>
<feature type="domain" description="Glycosyl hydrolase family 13 catalytic" evidence="17">
    <location>
        <begin position="35"/>
        <end position="395"/>
    </location>
</feature>
<comment type="catalytic activity">
    <reaction evidence="1 15">
        <text>Endohydrolysis of (1-&gt;4)-alpha-D-glucosidic linkages in polysaccharides containing three or more (1-&gt;4)-alpha-linked D-glucose units.</text>
        <dbReference type="EC" id="3.2.1.1"/>
    </reaction>
</comment>
<dbReference type="GO" id="GO:0046872">
    <property type="term" value="F:metal ion binding"/>
    <property type="evidence" value="ECO:0007669"/>
    <property type="project" value="UniProtKB-KW"/>
</dbReference>
<dbReference type="SUPFAM" id="SSF51445">
    <property type="entry name" value="(Trans)glycosidases"/>
    <property type="match status" value="1"/>
</dbReference>
<dbReference type="EMBL" id="GDHC01008759">
    <property type="protein sequence ID" value="JAQ09870.1"/>
    <property type="molecule type" value="Transcribed_RNA"/>
</dbReference>
<comment type="cofactor">
    <cofactor evidence="2">
        <name>Ca(2+)</name>
        <dbReference type="ChEBI" id="CHEBI:29108"/>
    </cofactor>
</comment>
<dbReference type="PRINTS" id="PR00110">
    <property type="entry name" value="ALPHAAMYLASE"/>
</dbReference>
<comment type="cofactor">
    <cofactor evidence="3">
        <name>chloride</name>
        <dbReference type="ChEBI" id="CHEBI:17996"/>
    </cofactor>
</comment>
<dbReference type="InterPro" id="IPR013780">
    <property type="entry name" value="Glyco_hydro_b"/>
</dbReference>
<dbReference type="Gene3D" id="3.20.20.80">
    <property type="entry name" value="Glycosidases"/>
    <property type="match status" value="1"/>
</dbReference>
<evidence type="ECO:0000256" key="2">
    <source>
        <dbReference type="ARBA" id="ARBA00001913"/>
    </source>
</evidence>
<evidence type="ECO:0000256" key="8">
    <source>
        <dbReference type="ARBA" id="ARBA00022801"/>
    </source>
</evidence>
<dbReference type="Gene3D" id="2.60.40.1180">
    <property type="entry name" value="Golgi alpha-mannosidase II"/>
    <property type="match status" value="1"/>
</dbReference>
<dbReference type="PANTHER" id="PTHR43447">
    <property type="entry name" value="ALPHA-AMYLASE"/>
    <property type="match status" value="1"/>
</dbReference>
<comment type="subunit">
    <text evidence="5">Monomer.</text>
</comment>
<dbReference type="InterPro" id="IPR017853">
    <property type="entry name" value="GH"/>
</dbReference>
<dbReference type="AlphaFoldDB" id="A0A146LTZ7"/>
<dbReference type="Pfam" id="PF00128">
    <property type="entry name" value="Alpha-amylase"/>
    <property type="match status" value="1"/>
</dbReference>
<dbReference type="SUPFAM" id="SSF51011">
    <property type="entry name" value="Glycosyl hydrolase domain"/>
    <property type="match status" value="1"/>
</dbReference>
<keyword evidence="12 15" id="KW-0119">Carbohydrate metabolism</keyword>
<protein>
    <recommendedName>
        <fullName evidence="6 15">Alpha-amylase</fullName>
        <ecNumber evidence="6 15">3.2.1.1</ecNumber>
    </recommendedName>
</protein>
<evidence type="ECO:0000259" key="17">
    <source>
        <dbReference type="SMART" id="SM00642"/>
    </source>
</evidence>
<keyword evidence="13 15" id="KW-0326">Glycosidase</keyword>
<dbReference type="CDD" id="cd11317">
    <property type="entry name" value="AmyAc_bac_euk_AmyA"/>
    <property type="match status" value="1"/>
</dbReference>
<organism evidence="18">
    <name type="scientific">Lygus hesperus</name>
    <name type="common">Western plant bug</name>
    <dbReference type="NCBI Taxonomy" id="30085"/>
    <lineage>
        <taxon>Eukaryota</taxon>
        <taxon>Metazoa</taxon>
        <taxon>Ecdysozoa</taxon>
        <taxon>Arthropoda</taxon>
        <taxon>Hexapoda</taxon>
        <taxon>Insecta</taxon>
        <taxon>Pterygota</taxon>
        <taxon>Neoptera</taxon>
        <taxon>Paraneoptera</taxon>
        <taxon>Hemiptera</taxon>
        <taxon>Heteroptera</taxon>
        <taxon>Panheteroptera</taxon>
        <taxon>Cimicomorpha</taxon>
        <taxon>Miridae</taxon>
        <taxon>Mirini</taxon>
        <taxon>Lygus</taxon>
    </lineage>
</organism>
<dbReference type="EC" id="3.2.1.1" evidence="6 15"/>
<evidence type="ECO:0000256" key="14">
    <source>
        <dbReference type="RuleBase" id="RU003615"/>
    </source>
</evidence>
<dbReference type="InterPro" id="IPR031319">
    <property type="entry name" value="A-amylase_C"/>
</dbReference>
<keyword evidence="11" id="KW-0868">Chloride</keyword>
<feature type="non-terminal residue" evidence="18">
    <location>
        <position position="1"/>
    </location>
</feature>
<accession>A0A146LTZ7</accession>
<gene>
    <name evidence="18" type="primary">Amyrel</name>
    <name evidence="18" type="ORF">g.85377</name>
</gene>
<dbReference type="InterPro" id="IPR006047">
    <property type="entry name" value="GH13_cat_dom"/>
</dbReference>
<keyword evidence="7" id="KW-0479">Metal-binding</keyword>
<sequence length="519" mass="57709">KFQPIIEVFSEFIQQLTAMWTPILMIFLIAGASSETFVQLMEWRFEDIANECETFLSKNGYTGVQVSPVMESAVLDGRPWYERYQPFSYKIISRSGDAVAFKNMCDRCSKVGIKIIVDVLMNHMTANLPSTVRGTNGSVADTLTKTYPAVPYTSEHFHPTCDIGTDYNNATKVRVCELVALHDLDQKQEYVREKLIAHLNQLIDLGATGFRIDAAKHMYPDDIELILRRTKPLPNGGKLFVFQEVPDDGGPEAIKPTDYFKIGLVTEFRYGTDMYLKANLSNKANLTALQGFGSKMMDSDQAVVFIDNHDRQRDKDRALSFKLPSAYKAANAFMLAWPYGKVKKIMSSYSFSNKDDGPPHNNDWTIKEVLVNGSCGNGWVCEHRWPEISAMVRFAQEMNDTKATNFTFYPNNAISFQRPPKGFFYLSVGVPTGSTLVQTGLKPGKYCDVISEAISGKSCGGSVVEVKENGWANITAPTQVTNKNFTIIALSVNAKGAGNAILGSTLLLLAAIWLTQSSK</sequence>
<evidence type="ECO:0000256" key="5">
    <source>
        <dbReference type="ARBA" id="ARBA00011245"/>
    </source>
</evidence>
<evidence type="ECO:0000256" key="11">
    <source>
        <dbReference type="ARBA" id="ARBA00023214"/>
    </source>
</evidence>
<dbReference type="InterPro" id="IPR006046">
    <property type="entry name" value="Alpha_amylase"/>
</dbReference>
<evidence type="ECO:0000256" key="9">
    <source>
        <dbReference type="ARBA" id="ARBA00022837"/>
    </source>
</evidence>
<evidence type="ECO:0000256" key="12">
    <source>
        <dbReference type="ARBA" id="ARBA00023277"/>
    </source>
</evidence>
<dbReference type="GO" id="GO:0004556">
    <property type="term" value="F:alpha-amylase activity"/>
    <property type="evidence" value="ECO:0007669"/>
    <property type="project" value="UniProtKB-UniRule"/>
</dbReference>
<evidence type="ECO:0000259" key="16">
    <source>
        <dbReference type="SMART" id="SM00632"/>
    </source>
</evidence>
<keyword evidence="9" id="KW-0106">Calcium</keyword>
<dbReference type="Pfam" id="PF02806">
    <property type="entry name" value="Alpha-amylase_C"/>
    <property type="match status" value="1"/>
</dbReference>
<evidence type="ECO:0000256" key="13">
    <source>
        <dbReference type="ARBA" id="ARBA00023295"/>
    </source>
</evidence>
<evidence type="ECO:0000256" key="6">
    <source>
        <dbReference type="ARBA" id="ARBA00012595"/>
    </source>
</evidence>
<evidence type="ECO:0000256" key="1">
    <source>
        <dbReference type="ARBA" id="ARBA00000548"/>
    </source>
</evidence>
<feature type="domain" description="Alpha-amylase C-terminal" evidence="16">
    <location>
        <begin position="411"/>
        <end position="495"/>
    </location>
</feature>
<evidence type="ECO:0000256" key="10">
    <source>
        <dbReference type="ARBA" id="ARBA00023157"/>
    </source>
</evidence>
<evidence type="ECO:0000256" key="15">
    <source>
        <dbReference type="RuleBase" id="RU361134"/>
    </source>
</evidence>
<dbReference type="InterPro" id="IPR006048">
    <property type="entry name" value="A-amylase/branching_C"/>
</dbReference>
<name>A0A146LTZ7_LYGHE</name>
<keyword evidence="10" id="KW-1015">Disulfide bond</keyword>
<evidence type="ECO:0000313" key="18">
    <source>
        <dbReference type="EMBL" id="JAQ09870.1"/>
    </source>
</evidence>